<gene>
    <name evidence="1" type="ORF">DUNSADRAFT_4238</name>
</gene>
<proteinExistence type="predicted"/>
<organism evidence="1 2">
    <name type="scientific">Dunaliella salina</name>
    <name type="common">Green alga</name>
    <name type="synonym">Protococcus salinus</name>
    <dbReference type="NCBI Taxonomy" id="3046"/>
    <lineage>
        <taxon>Eukaryota</taxon>
        <taxon>Viridiplantae</taxon>
        <taxon>Chlorophyta</taxon>
        <taxon>core chlorophytes</taxon>
        <taxon>Chlorophyceae</taxon>
        <taxon>CS clade</taxon>
        <taxon>Chlamydomonadales</taxon>
        <taxon>Dunaliellaceae</taxon>
        <taxon>Dunaliella</taxon>
    </lineage>
</organism>
<protein>
    <recommendedName>
        <fullName evidence="3">Encoded protein</fullName>
    </recommendedName>
</protein>
<name>A0ABQ7GSI0_DUNSA</name>
<evidence type="ECO:0000313" key="1">
    <source>
        <dbReference type="EMBL" id="KAF5837545.1"/>
    </source>
</evidence>
<accession>A0ABQ7GSI0</accession>
<comment type="caution">
    <text evidence="1">The sequence shown here is derived from an EMBL/GenBank/DDBJ whole genome shotgun (WGS) entry which is preliminary data.</text>
</comment>
<evidence type="ECO:0008006" key="3">
    <source>
        <dbReference type="Google" id="ProtNLM"/>
    </source>
</evidence>
<dbReference type="EMBL" id="MU069612">
    <property type="protein sequence ID" value="KAF5837545.1"/>
    <property type="molecule type" value="Genomic_DNA"/>
</dbReference>
<evidence type="ECO:0000313" key="2">
    <source>
        <dbReference type="Proteomes" id="UP000815325"/>
    </source>
</evidence>
<reference evidence="1" key="1">
    <citation type="submission" date="2017-08" db="EMBL/GenBank/DDBJ databases">
        <authorList>
            <person name="Polle J.E."/>
            <person name="Barry K."/>
            <person name="Cushman J."/>
            <person name="Schmutz J."/>
            <person name="Tran D."/>
            <person name="Hathwaick L.T."/>
            <person name="Yim W.C."/>
            <person name="Jenkins J."/>
            <person name="Mckie-Krisberg Z.M."/>
            <person name="Prochnik S."/>
            <person name="Lindquist E."/>
            <person name="Dockter R.B."/>
            <person name="Adam C."/>
            <person name="Molina H."/>
            <person name="Bunkerborg J."/>
            <person name="Jin E."/>
            <person name="Buchheim M."/>
            <person name="Magnuson J."/>
        </authorList>
    </citation>
    <scope>NUCLEOTIDE SEQUENCE</scope>
    <source>
        <strain evidence="1">CCAP 19/18</strain>
    </source>
</reference>
<sequence>MKNQTDILGSFVLQHSARRGWGGRANQGLQEIEALEVDTPELVPAAANPHLQSMESQGKPLLLRARAKSASQSACLLSSDCTSMHTQQDENVPHEATVSPFLQAAYLPDPQVEASPVMDDQERRVSRLSTVLSWKRSYRRSSSSSLTHFLNDTRLPRMGVRRRPCAVNGPV</sequence>
<dbReference type="Proteomes" id="UP000815325">
    <property type="component" value="Unassembled WGS sequence"/>
</dbReference>
<keyword evidence="2" id="KW-1185">Reference proteome</keyword>